<sequence>MQFSQKRNQQSGCSAVKFYTPPKLHTGKDWYVDFYAFDPASGTMRRKKFKLNNIPNKRDRRVYASDLMSRIFEELQAGWNPWIQAASGATYSTLQDACEAYEAYLSKLLQEDLLREKTCKGYRSYLNIMLEWNASQPRPKNYIYQVDHTFCVRFLDWIWLDKGLSSTTRDNYLNWLKHFAKFLLEKQYVSTDITAGISSLGKKKSRKNRSIIAKADMARLKEFAEKNNRHFLLACYILYYCFIRPKEMSYIQLKHISVKRGTIFIPDYSSKNRKDGTVTLPDKVLKLMMELDIFRYPDSYYLFSDKMRPGSGQRSNKIFTDYWTHYVRKNLHFPPNYKFYSLKDTGITDLIKANTDLLSVRNQARHHSLLMTDLYTPHDIEEANEAIRHHSSEF</sequence>
<dbReference type="SUPFAM" id="SSF56349">
    <property type="entry name" value="DNA breaking-rejoining enzymes"/>
    <property type="match status" value="1"/>
</dbReference>
<dbReference type="Pfam" id="PF00589">
    <property type="entry name" value="Phage_integrase"/>
    <property type="match status" value="1"/>
</dbReference>
<dbReference type="GO" id="GO:0003677">
    <property type="term" value="F:DNA binding"/>
    <property type="evidence" value="ECO:0007669"/>
    <property type="project" value="UniProtKB-UniRule"/>
</dbReference>
<dbReference type="Gene3D" id="1.10.150.130">
    <property type="match status" value="1"/>
</dbReference>
<evidence type="ECO:0000256" key="2">
    <source>
        <dbReference type="ARBA" id="ARBA00022908"/>
    </source>
</evidence>
<keyword evidence="3 5" id="KW-0238">DNA-binding</keyword>
<dbReference type="PANTHER" id="PTHR30349">
    <property type="entry name" value="PHAGE INTEGRASE-RELATED"/>
    <property type="match status" value="1"/>
</dbReference>
<dbReference type="Proteomes" id="UP000824115">
    <property type="component" value="Unassembled WGS sequence"/>
</dbReference>
<evidence type="ECO:0000256" key="5">
    <source>
        <dbReference type="PROSITE-ProRule" id="PRU01248"/>
    </source>
</evidence>
<dbReference type="Pfam" id="PF02899">
    <property type="entry name" value="Phage_int_SAM_1"/>
    <property type="match status" value="1"/>
</dbReference>
<dbReference type="CDD" id="cd00397">
    <property type="entry name" value="DNA_BRE_C"/>
    <property type="match status" value="1"/>
</dbReference>
<feature type="domain" description="Tyr recombinase" evidence="6">
    <location>
        <begin position="207"/>
        <end position="389"/>
    </location>
</feature>
<reference evidence="8" key="1">
    <citation type="journal article" date="2021" name="PeerJ">
        <title>Extensive microbial diversity within the chicken gut microbiome revealed by metagenomics and culture.</title>
        <authorList>
            <person name="Gilroy R."/>
            <person name="Ravi A."/>
            <person name="Getino M."/>
            <person name="Pursley I."/>
            <person name="Horton D.L."/>
            <person name="Alikhan N.F."/>
            <person name="Baker D."/>
            <person name="Gharbi K."/>
            <person name="Hall N."/>
            <person name="Watson M."/>
            <person name="Adriaenssens E.M."/>
            <person name="Foster-Nyarko E."/>
            <person name="Jarju S."/>
            <person name="Secka A."/>
            <person name="Antonio M."/>
            <person name="Oren A."/>
            <person name="Chaudhuri R.R."/>
            <person name="La Ragione R."/>
            <person name="Hildebrand F."/>
            <person name="Pallen M.J."/>
        </authorList>
    </citation>
    <scope>NUCLEOTIDE SEQUENCE</scope>
    <source>
        <strain evidence="8">Gambia16-554</strain>
    </source>
</reference>
<evidence type="ECO:0000256" key="1">
    <source>
        <dbReference type="ARBA" id="ARBA00008857"/>
    </source>
</evidence>
<evidence type="ECO:0000259" key="7">
    <source>
        <dbReference type="PROSITE" id="PS51900"/>
    </source>
</evidence>
<dbReference type="InterPro" id="IPR044068">
    <property type="entry name" value="CB"/>
</dbReference>
<name>A0A9D2GS08_9BACT</name>
<feature type="domain" description="Core-binding (CB)" evidence="7">
    <location>
        <begin position="92"/>
        <end position="184"/>
    </location>
</feature>
<dbReference type="AlphaFoldDB" id="A0A9D2GS08"/>
<keyword evidence="4" id="KW-0233">DNA recombination</keyword>
<gene>
    <name evidence="8" type="ORF">IAC04_05450</name>
</gene>
<dbReference type="InterPro" id="IPR011010">
    <property type="entry name" value="DNA_brk_join_enz"/>
</dbReference>
<accession>A0A9D2GS08</accession>
<dbReference type="InterPro" id="IPR004107">
    <property type="entry name" value="Integrase_SAM-like_N"/>
</dbReference>
<proteinExistence type="inferred from homology"/>
<dbReference type="InterPro" id="IPR050090">
    <property type="entry name" value="Tyrosine_recombinase_XerCD"/>
</dbReference>
<evidence type="ECO:0000313" key="8">
    <source>
        <dbReference type="EMBL" id="HIZ85914.1"/>
    </source>
</evidence>
<evidence type="ECO:0000256" key="4">
    <source>
        <dbReference type="ARBA" id="ARBA00023172"/>
    </source>
</evidence>
<dbReference type="GO" id="GO:0015074">
    <property type="term" value="P:DNA integration"/>
    <property type="evidence" value="ECO:0007669"/>
    <property type="project" value="UniProtKB-KW"/>
</dbReference>
<dbReference type="PROSITE" id="PS51898">
    <property type="entry name" value="TYR_RECOMBINASE"/>
    <property type="match status" value="1"/>
</dbReference>
<organism evidence="8 9">
    <name type="scientific">Candidatus Coprenecus stercoravium</name>
    <dbReference type="NCBI Taxonomy" id="2840735"/>
    <lineage>
        <taxon>Bacteria</taxon>
        <taxon>Pseudomonadati</taxon>
        <taxon>Bacteroidota</taxon>
        <taxon>Bacteroidia</taxon>
        <taxon>Bacteroidales</taxon>
        <taxon>Rikenellaceae</taxon>
        <taxon>Rikenellaceae incertae sedis</taxon>
        <taxon>Candidatus Coprenecus</taxon>
    </lineage>
</organism>
<dbReference type="EMBL" id="DXAW01000096">
    <property type="protein sequence ID" value="HIZ85914.1"/>
    <property type="molecule type" value="Genomic_DNA"/>
</dbReference>
<evidence type="ECO:0000313" key="9">
    <source>
        <dbReference type="Proteomes" id="UP000824115"/>
    </source>
</evidence>
<evidence type="ECO:0000259" key="6">
    <source>
        <dbReference type="PROSITE" id="PS51898"/>
    </source>
</evidence>
<dbReference type="PROSITE" id="PS51900">
    <property type="entry name" value="CB"/>
    <property type="match status" value="1"/>
</dbReference>
<dbReference type="InterPro" id="IPR010998">
    <property type="entry name" value="Integrase_recombinase_N"/>
</dbReference>
<protein>
    <submittedName>
        <fullName evidence="8">Site-specific integrase</fullName>
    </submittedName>
</protein>
<dbReference type="InterPro" id="IPR002104">
    <property type="entry name" value="Integrase_catalytic"/>
</dbReference>
<comment type="similarity">
    <text evidence="1">Belongs to the 'phage' integrase family.</text>
</comment>
<dbReference type="GO" id="GO:0006310">
    <property type="term" value="P:DNA recombination"/>
    <property type="evidence" value="ECO:0007669"/>
    <property type="project" value="UniProtKB-KW"/>
</dbReference>
<dbReference type="PANTHER" id="PTHR30349:SF41">
    <property type="entry name" value="INTEGRASE_RECOMBINASE PROTEIN MJ0367-RELATED"/>
    <property type="match status" value="1"/>
</dbReference>
<dbReference type="InterPro" id="IPR013762">
    <property type="entry name" value="Integrase-like_cat_sf"/>
</dbReference>
<evidence type="ECO:0000256" key="3">
    <source>
        <dbReference type="ARBA" id="ARBA00023125"/>
    </source>
</evidence>
<keyword evidence="2" id="KW-0229">DNA integration</keyword>
<reference evidence="8" key="2">
    <citation type="submission" date="2021-04" db="EMBL/GenBank/DDBJ databases">
        <authorList>
            <person name="Gilroy R."/>
        </authorList>
    </citation>
    <scope>NUCLEOTIDE SEQUENCE</scope>
    <source>
        <strain evidence="8">Gambia16-554</strain>
    </source>
</reference>
<dbReference type="Gene3D" id="1.10.443.10">
    <property type="entry name" value="Intergrase catalytic core"/>
    <property type="match status" value="1"/>
</dbReference>
<comment type="caution">
    <text evidence="8">The sequence shown here is derived from an EMBL/GenBank/DDBJ whole genome shotgun (WGS) entry which is preliminary data.</text>
</comment>